<keyword evidence="2" id="KW-0812">Transmembrane</keyword>
<proteinExistence type="predicted"/>
<reference evidence="4" key="1">
    <citation type="submission" date="2016-10" db="EMBL/GenBank/DDBJ databases">
        <authorList>
            <person name="Varghese N."/>
            <person name="Submissions S."/>
        </authorList>
    </citation>
    <scope>NUCLEOTIDE SEQUENCE [LARGE SCALE GENOMIC DNA]</scope>
    <source>
        <strain evidence="4">DSM 17875</strain>
    </source>
</reference>
<gene>
    <name evidence="3" type="ORF">SAMN05216296_1049</name>
</gene>
<evidence type="ECO:0000256" key="2">
    <source>
        <dbReference type="SAM" id="Phobius"/>
    </source>
</evidence>
<protein>
    <recommendedName>
        <fullName evidence="5">Lipase</fullName>
    </recommendedName>
</protein>
<keyword evidence="2" id="KW-1133">Transmembrane helix</keyword>
<dbReference type="Proteomes" id="UP000243232">
    <property type="component" value="Chromosome I"/>
</dbReference>
<evidence type="ECO:0000313" key="3">
    <source>
        <dbReference type="EMBL" id="SDT98146.1"/>
    </source>
</evidence>
<evidence type="ECO:0000313" key="4">
    <source>
        <dbReference type="Proteomes" id="UP000243232"/>
    </source>
</evidence>
<evidence type="ECO:0000256" key="1">
    <source>
        <dbReference type="SAM" id="MobiDB-lite"/>
    </source>
</evidence>
<evidence type="ECO:0008006" key="5">
    <source>
        <dbReference type="Google" id="ProtNLM"/>
    </source>
</evidence>
<dbReference type="Pfam" id="PF14333">
    <property type="entry name" value="DUF4389"/>
    <property type="match status" value="1"/>
</dbReference>
<dbReference type="STRING" id="364197.SAMN05216296_1049"/>
<name>A0A1H2ESK6_9PSED</name>
<dbReference type="RefSeq" id="WP_090193414.1">
    <property type="nucleotide sequence ID" value="NZ_LT629785.1"/>
</dbReference>
<dbReference type="EMBL" id="LT629785">
    <property type="protein sequence ID" value="SDT98146.1"/>
    <property type="molecule type" value="Genomic_DNA"/>
</dbReference>
<feature type="transmembrane region" description="Helical" evidence="2">
    <location>
        <begin position="17"/>
        <end position="40"/>
    </location>
</feature>
<feature type="region of interest" description="Disordered" evidence="1">
    <location>
        <begin position="87"/>
        <end position="110"/>
    </location>
</feature>
<dbReference type="OrthoDB" id="5766995at2"/>
<keyword evidence="2" id="KW-0472">Membrane</keyword>
<dbReference type="InterPro" id="IPR025498">
    <property type="entry name" value="DUF4389"/>
</dbReference>
<organism evidence="3 4">
    <name type="scientific">Pseudomonas pohangensis</name>
    <dbReference type="NCBI Taxonomy" id="364197"/>
    <lineage>
        <taxon>Bacteria</taxon>
        <taxon>Pseudomonadati</taxon>
        <taxon>Pseudomonadota</taxon>
        <taxon>Gammaproteobacteria</taxon>
        <taxon>Pseudomonadales</taxon>
        <taxon>Pseudomonadaceae</taxon>
        <taxon>Pseudomonas</taxon>
    </lineage>
</organism>
<dbReference type="AlphaFoldDB" id="A0A1H2ESK6"/>
<sequence>MASANDQAERESLLLRVFWMLVFTLVWYVAEVVLAVVVILQLAFRLVQGKVNFELLQLGNSLSQYLAQIGQFGSFNSEEKPWPFSDWPTPIAANEQSSTSASPADRAAGA</sequence>
<accession>A0A1H2ESK6</accession>
<keyword evidence="4" id="KW-1185">Reference proteome</keyword>